<evidence type="ECO:0000256" key="1">
    <source>
        <dbReference type="ARBA" id="ARBA00022574"/>
    </source>
</evidence>
<evidence type="ECO:0000256" key="2">
    <source>
        <dbReference type="ARBA" id="ARBA00022737"/>
    </source>
</evidence>
<proteinExistence type="predicted"/>
<dbReference type="InterPro" id="IPR015943">
    <property type="entry name" value="WD40/YVTN_repeat-like_dom_sf"/>
</dbReference>
<dbReference type="Proteomes" id="UP000676194">
    <property type="component" value="Chromosome"/>
</dbReference>
<dbReference type="RefSeq" id="WP_213499132.1">
    <property type="nucleotide sequence ID" value="NZ_CP074694.1"/>
</dbReference>
<dbReference type="InterPro" id="IPR036322">
    <property type="entry name" value="WD40_repeat_dom_sf"/>
</dbReference>
<dbReference type="PANTHER" id="PTHR19848">
    <property type="entry name" value="WD40 REPEAT PROTEIN"/>
    <property type="match status" value="1"/>
</dbReference>
<sequence>MIPSLRAVVQQLPKFKFNPHVHLELKYSQPLIACRFDPSGRYLFAASQDNTIQRFDLLSGGVTPLLGHSGWVRAFTFVGQKVNPTPVLPFGYHAVAGGLEVGTEALRTAPPFKLVSVDTYGQMFWWDGNTTDPKPIRRIDAHAGWVRAVATSPDGQTIASVGNDNLVKLWNAADGTAKSTLSGHTSHVYNVAFHPTEKRLVSADLHGIIKDWDLTNGKSVRELDAKILHKYDSGFMVDIGGARGMAFDDRGETLACTGITNVSNAFAGVGNPLVILFNWKHGKATQLKTKEAYQGTGWGVNLHNTGIVIAAGGGGDGRIWFWRPSDASNFQTLVVPTNIRDMAVHPSGKYLAIAGFNGSATVYGLFS</sequence>
<feature type="repeat" description="WD" evidence="3">
    <location>
        <begin position="181"/>
        <end position="222"/>
    </location>
</feature>
<evidence type="ECO:0000313" key="5">
    <source>
        <dbReference type="Proteomes" id="UP000676194"/>
    </source>
</evidence>
<evidence type="ECO:0000313" key="4">
    <source>
        <dbReference type="EMBL" id="QVL34160.1"/>
    </source>
</evidence>
<dbReference type="SUPFAM" id="SSF50978">
    <property type="entry name" value="WD40 repeat-like"/>
    <property type="match status" value="1"/>
</dbReference>
<reference evidence="4" key="1">
    <citation type="submission" date="2021-05" db="EMBL/GenBank/DDBJ databases">
        <title>Complete genome sequence of the cellulolytic planctomycete Telmatocola sphagniphila SP2T and characterization of the first cellulase from planctomycetes.</title>
        <authorList>
            <person name="Rakitin A.L."/>
            <person name="Beletsky A.V."/>
            <person name="Naumoff D.G."/>
            <person name="Kulichevskaya I.S."/>
            <person name="Mardanov A.V."/>
            <person name="Ravin N.V."/>
            <person name="Dedysh S.N."/>
        </authorList>
    </citation>
    <scope>NUCLEOTIDE SEQUENCE</scope>
    <source>
        <strain evidence="4">SP2T</strain>
    </source>
</reference>
<gene>
    <name evidence="4" type="ORF">KIH39_09695</name>
</gene>
<dbReference type="Gene3D" id="2.130.10.10">
    <property type="entry name" value="YVTN repeat-like/Quinoprotein amine dehydrogenase"/>
    <property type="match status" value="3"/>
</dbReference>
<dbReference type="PROSITE" id="PS50082">
    <property type="entry name" value="WD_REPEATS_2"/>
    <property type="match status" value="2"/>
</dbReference>
<accession>A0A8E6BC47</accession>
<keyword evidence="2" id="KW-0677">Repeat</keyword>
<dbReference type="KEGG" id="tsph:KIH39_09695"/>
<feature type="repeat" description="WD" evidence="3">
    <location>
        <begin position="139"/>
        <end position="180"/>
    </location>
</feature>
<dbReference type="SMART" id="SM00320">
    <property type="entry name" value="WD40"/>
    <property type="match status" value="5"/>
</dbReference>
<dbReference type="EMBL" id="CP074694">
    <property type="protein sequence ID" value="QVL34160.1"/>
    <property type="molecule type" value="Genomic_DNA"/>
</dbReference>
<dbReference type="InterPro" id="IPR001680">
    <property type="entry name" value="WD40_rpt"/>
</dbReference>
<dbReference type="AlphaFoldDB" id="A0A8E6BC47"/>
<protein>
    <submittedName>
        <fullName evidence="4">Uncharacterized protein</fullName>
    </submittedName>
</protein>
<name>A0A8E6BC47_9BACT</name>
<dbReference type="PROSITE" id="PS50294">
    <property type="entry name" value="WD_REPEATS_REGION"/>
    <property type="match status" value="2"/>
</dbReference>
<keyword evidence="1 3" id="KW-0853">WD repeat</keyword>
<keyword evidence="5" id="KW-1185">Reference proteome</keyword>
<organism evidence="4 5">
    <name type="scientific">Telmatocola sphagniphila</name>
    <dbReference type="NCBI Taxonomy" id="1123043"/>
    <lineage>
        <taxon>Bacteria</taxon>
        <taxon>Pseudomonadati</taxon>
        <taxon>Planctomycetota</taxon>
        <taxon>Planctomycetia</taxon>
        <taxon>Gemmatales</taxon>
        <taxon>Gemmataceae</taxon>
    </lineage>
</organism>
<dbReference type="Pfam" id="PF00400">
    <property type="entry name" value="WD40"/>
    <property type="match status" value="3"/>
</dbReference>
<dbReference type="PANTHER" id="PTHR19848:SF8">
    <property type="entry name" value="F-BOX AND WD REPEAT DOMAIN CONTAINING 7"/>
    <property type="match status" value="1"/>
</dbReference>
<evidence type="ECO:0000256" key="3">
    <source>
        <dbReference type="PROSITE-ProRule" id="PRU00221"/>
    </source>
</evidence>